<dbReference type="EMBL" id="DQ022079">
    <property type="protein sequence ID" value="AAY90129.1"/>
    <property type="molecule type" value="Genomic_DNA"/>
</dbReference>
<reference evidence="1" key="1">
    <citation type="journal article" date="2006" name="Appl. Environ. Microbiol.">
        <title>Isolation and biochemical characterization of two novel metagenome-derived esterases.</title>
        <authorList>
            <person name="Elend C."/>
            <person name="Schmeisser C."/>
            <person name="Leggewie C."/>
            <person name="Babiak P."/>
            <person name="Carballeira J.D."/>
            <person name="Steele H.L."/>
            <person name="Reymond J.L."/>
            <person name="Jaeger K.E."/>
            <person name="Streit W.R."/>
        </authorList>
    </citation>
    <scope>NUCLEOTIDE SEQUENCE</scope>
</reference>
<name>Q1I193_9BACT</name>
<proteinExistence type="predicted"/>
<sequence>MLKQIKVAVDGKDTLLLGGFKLASQLDEKDGNLKGQVDYSMDTLKVKNSDFGAGKLSVKIDKLDAKSLKEFVDRYNQQAMTMLQQAQTMDPTAYQQQRTDILLQNLPLLWKGNPSISIAPLSWKNSKGESTFTLNLDLDLTDPAQAGSPATSMEKLITRTVKRFDLNLSIPVAMATETAAQLTLSQGYSAEESQKLAQQQVQGLATMGQIFKLTTLKEGVIGSRFHYADNQVDLNGNKMSLQEFIGMFGQFGAPVEDGAPAQDAVPAPAQ</sequence>
<evidence type="ECO:0000313" key="1">
    <source>
        <dbReference type="EMBL" id="AAY90129.1"/>
    </source>
</evidence>
<accession>Q1I193</accession>
<evidence type="ECO:0008006" key="2">
    <source>
        <dbReference type="Google" id="ProtNLM"/>
    </source>
</evidence>
<dbReference type="Pfam" id="PF06097">
    <property type="entry name" value="DUF945"/>
    <property type="match status" value="1"/>
</dbReference>
<gene>
    <name evidence="1" type="ORF">ce1.001</name>
</gene>
<protein>
    <recommendedName>
        <fullName evidence="2">GTP-binding protein</fullName>
    </recommendedName>
</protein>
<dbReference type="AlphaFoldDB" id="Q1I193"/>
<dbReference type="InterPro" id="IPR010352">
    <property type="entry name" value="DUF945"/>
</dbReference>
<organism evidence="1">
    <name type="scientific">uncultured bacterium pCosCE1</name>
    <dbReference type="NCBI Taxonomy" id="333137"/>
    <lineage>
        <taxon>Bacteria</taxon>
        <taxon>environmental samples</taxon>
    </lineage>
</organism>